<keyword evidence="2" id="KW-1185">Reference proteome</keyword>
<dbReference type="AlphaFoldDB" id="A0A368W2I2"/>
<dbReference type="OrthoDB" id="2629334at2"/>
<evidence type="ECO:0000313" key="1">
    <source>
        <dbReference type="EMBL" id="RCW49360.1"/>
    </source>
</evidence>
<accession>A0A368W2I2</accession>
<proteinExistence type="predicted"/>
<name>A0A368W2I2_9BACL</name>
<reference evidence="1 2" key="1">
    <citation type="submission" date="2018-07" db="EMBL/GenBank/DDBJ databases">
        <title>Genomic Encyclopedia of Type Strains, Phase III (KMG-III): the genomes of soil and plant-associated and newly described type strains.</title>
        <authorList>
            <person name="Whitman W."/>
        </authorList>
    </citation>
    <scope>NUCLEOTIDE SEQUENCE [LARGE SCALE GENOMIC DNA]</scope>
    <source>
        <strain evidence="1 2">CECT 7506</strain>
    </source>
</reference>
<comment type="caution">
    <text evidence="1">The sequence shown here is derived from an EMBL/GenBank/DDBJ whole genome shotgun (WGS) entry which is preliminary data.</text>
</comment>
<evidence type="ECO:0000313" key="2">
    <source>
        <dbReference type="Proteomes" id="UP000252415"/>
    </source>
</evidence>
<dbReference type="EMBL" id="QPJD01000004">
    <property type="protein sequence ID" value="RCW49360.1"/>
    <property type="molecule type" value="Genomic_DNA"/>
</dbReference>
<protein>
    <submittedName>
        <fullName evidence="1">Uncharacterized protein</fullName>
    </submittedName>
</protein>
<dbReference type="Proteomes" id="UP000252415">
    <property type="component" value="Unassembled WGS sequence"/>
</dbReference>
<sequence length="74" mass="8582">MVSEEQLNQFRLSGETVRVVRDEMEINDVLGIVVAWDESSVVIRRPNRRVVKLSRIYNYALASEERAKPFEDAT</sequence>
<organism evidence="1 2">
    <name type="scientific">Paenibacillus prosopidis</name>
    <dbReference type="NCBI Taxonomy" id="630520"/>
    <lineage>
        <taxon>Bacteria</taxon>
        <taxon>Bacillati</taxon>
        <taxon>Bacillota</taxon>
        <taxon>Bacilli</taxon>
        <taxon>Bacillales</taxon>
        <taxon>Paenibacillaceae</taxon>
        <taxon>Paenibacillus</taxon>
    </lineage>
</organism>
<gene>
    <name evidence="1" type="ORF">DFP97_10418</name>
</gene>
<dbReference type="RefSeq" id="WP_114379284.1">
    <property type="nucleotide sequence ID" value="NZ_QPJD01000004.1"/>
</dbReference>